<dbReference type="PANTHER" id="PTHR30337:SF7">
    <property type="entry name" value="PHOSPHOESTERASE"/>
    <property type="match status" value="1"/>
</dbReference>
<dbReference type="PANTHER" id="PTHR30337">
    <property type="entry name" value="COMPONENT OF ATP-DEPENDENT DSDNA EXONUCLEASE"/>
    <property type="match status" value="1"/>
</dbReference>
<dbReference type="InterPro" id="IPR041796">
    <property type="entry name" value="Mre11_N"/>
</dbReference>
<feature type="domain" description="Calcineurin-like phosphoesterase" evidence="2">
    <location>
        <begin position="2"/>
        <end position="200"/>
    </location>
</feature>
<keyword evidence="1" id="KW-0378">Hydrolase</keyword>
<dbReference type="Pfam" id="PF00149">
    <property type="entry name" value="Metallophos"/>
    <property type="match status" value="1"/>
</dbReference>
<dbReference type="STRING" id="142842.SAMN02745118_00631"/>
<gene>
    <name evidence="3" type="ORF">SAMN02745118_00631</name>
</gene>
<dbReference type="InterPro" id="IPR050535">
    <property type="entry name" value="DNA_Repair-Maintenance_Comp"/>
</dbReference>
<keyword evidence="3" id="KW-0540">Nuclease</keyword>
<dbReference type="PIRSF" id="PIRSF033091">
    <property type="entry name" value="Pesterase_YhaO"/>
    <property type="match status" value="1"/>
</dbReference>
<dbReference type="OrthoDB" id="9773856at2"/>
<dbReference type="Gene3D" id="3.60.21.10">
    <property type="match status" value="1"/>
</dbReference>
<dbReference type="AlphaFoldDB" id="A0A1T4K662"/>
<organism evidence="3 4">
    <name type="scientific">Selenihalanaerobacter shriftii</name>
    <dbReference type="NCBI Taxonomy" id="142842"/>
    <lineage>
        <taxon>Bacteria</taxon>
        <taxon>Bacillati</taxon>
        <taxon>Bacillota</taxon>
        <taxon>Clostridia</taxon>
        <taxon>Halanaerobiales</taxon>
        <taxon>Halobacteroidaceae</taxon>
        <taxon>Selenihalanaerobacter</taxon>
    </lineage>
</organism>
<evidence type="ECO:0000256" key="1">
    <source>
        <dbReference type="ARBA" id="ARBA00022801"/>
    </source>
</evidence>
<dbReference type="InterPro" id="IPR029052">
    <property type="entry name" value="Metallo-depent_PP-like"/>
</dbReference>
<keyword evidence="3" id="KW-0269">Exonuclease</keyword>
<dbReference type="RefSeq" id="WP_159442875.1">
    <property type="nucleotide sequence ID" value="NZ_FUWM01000005.1"/>
</dbReference>
<name>A0A1T4K662_9FIRM</name>
<dbReference type="EMBL" id="FUWM01000005">
    <property type="protein sequence ID" value="SJZ37817.1"/>
    <property type="molecule type" value="Genomic_DNA"/>
</dbReference>
<proteinExistence type="predicted"/>
<dbReference type="SUPFAM" id="SSF56300">
    <property type="entry name" value="Metallo-dependent phosphatases"/>
    <property type="match status" value="1"/>
</dbReference>
<reference evidence="4" key="1">
    <citation type="submission" date="2017-02" db="EMBL/GenBank/DDBJ databases">
        <authorList>
            <person name="Varghese N."/>
            <person name="Submissions S."/>
        </authorList>
    </citation>
    <scope>NUCLEOTIDE SEQUENCE [LARGE SCALE GENOMIC DNA]</scope>
    <source>
        <strain evidence="4">ATCC BAA-73</strain>
    </source>
</reference>
<dbReference type="InterPro" id="IPR004843">
    <property type="entry name" value="Calcineurin-like_PHP"/>
</dbReference>
<protein>
    <submittedName>
        <fullName evidence="3">DNA repair exonuclease SbcCD nuclease subunit</fullName>
    </submittedName>
</protein>
<dbReference type="Proteomes" id="UP000190625">
    <property type="component" value="Unassembled WGS sequence"/>
</dbReference>
<keyword evidence="4" id="KW-1185">Reference proteome</keyword>
<dbReference type="CDD" id="cd00840">
    <property type="entry name" value="MPP_Mre11_N"/>
    <property type="match status" value="1"/>
</dbReference>
<sequence length="418" mass="48361">MFKFIHTADLHLGSPFKGIENVSEELQQRLYDSTYQAFKNVVDLALAEEVDFILIAGDLYDVADKNIRAQVFCQRELSRLADKGIHTFIVHGNHDHCSGWRAELTWSEEVHFFNAGQVDNIPFSKEGIEVAKIHGISYPQQNVNDNYFKKFKVRDESLYQIGVLHTNVDGKNDYQNYAPCRLNDLVRSNFDYWALGHIHQKNILNEIQPTIIYPGNIQGRHPKETGSKGCYVVEVSDNGKTEYEFISTDVVRWYYEELDITDVENEEILLNRLEERIDKIKSENISGIIRFKLQGRTLLHHKLKVDGYIEEIVQLLRSHWQQGKKFYWVDSIKVETGPKLNKERIRNEETLVGDFLNLAQQSKKDETLFTELRGAISPVYEEDNRASKVLRGLSDDRLKELIKQAEDLGLDLLLGKEG</sequence>
<evidence type="ECO:0000313" key="4">
    <source>
        <dbReference type="Proteomes" id="UP000190625"/>
    </source>
</evidence>
<evidence type="ECO:0000259" key="2">
    <source>
        <dbReference type="Pfam" id="PF00149"/>
    </source>
</evidence>
<dbReference type="GO" id="GO:0004527">
    <property type="term" value="F:exonuclease activity"/>
    <property type="evidence" value="ECO:0007669"/>
    <property type="project" value="UniProtKB-KW"/>
</dbReference>
<accession>A0A1T4K662</accession>
<dbReference type="InterPro" id="IPR014576">
    <property type="entry name" value="Pesterase_YhaO"/>
</dbReference>
<evidence type="ECO:0000313" key="3">
    <source>
        <dbReference type="EMBL" id="SJZ37817.1"/>
    </source>
</evidence>